<dbReference type="InterPro" id="IPR009061">
    <property type="entry name" value="DNA-bd_dom_put_sf"/>
</dbReference>
<evidence type="ECO:0000256" key="1">
    <source>
        <dbReference type="ARBA" id="ARBA00023125"/>
    </source>
</evidence>
<dbReference type="PANTHER" id="PTHR30204:SF92">
    <property type="entry name" value="HTH-TYPE TRANSCRIPTIONAL REGULATOR ZNTR"/>
    <property type="match status" value="1"/>
</dbReference>
<dbReference type="Gene3D" id="1.10.1660.10">
    <property type="match status" value="1"/>
</dbReference>
<keyword evidence="1" id="KW-0238">DNA-binding</keyword>
<dbReference type="EMBL" id="JBHMEC010000019">
    <property type="protein sequence ID" value="MFB9150933.1"/>
    <property type="molecule type" value="Genomic_DNA"/>
</dbReference>
<dbReference type="InterPro" id="IPR000551">
    <property type="entry name" value="MerR-type_HTH_dom"/>
</dbReference>
<evidence type="ECO:0000259" key="2">
    <source>
        <dbReference type="PROSITE" id="PS50937"/>
    </source>
</evidence>
<evidence type="ECO:0000313" key="3">
    <source>
        <dbReference type="EMBL" id="MFB9150933.1"/>
    </source>
</evidence>
<reference evidence="3 4" key="1">
    <citation type="submission" date="2024-09" db="EMBL/GenBank/DDBJ databases">
        <authorList>
            <person name="Sun Q."/>
            <person name="Mori K."/>
        </authorList>
    </citation>
    <scope>NUCLEOTIDE SEQUENCE [LARGE SCALE GENOMIC DNA]</scope>
    <source>
        <strain evidence="3 4">CECT 9424</strain>
    </source>
</reference>
<gene>
    <name evidence="3" type="ORF">ACFFU4_14350</name>
</gene>
<dbReference type="SMART" id="SM00422">
    <property type="entry name" value="HTH_MERR"/>
    <property type="match status" value="1"/>
</dbReference>
<keyword evidence="4" id="KW-1185">Reference proteome</keyword>
<accession>A0ABV5I2M8</accession>
<feature type="domain" description="HTH merR-type" evidence="2">
    <location>
        <begin position="1"/>
        <end position="70"/>
    </location>
</feature>
<protein>
    <submittedName>
        <fullName evidence="3">MerR family transcriptional regulator</fullName>
    </submittedName>
</protein>
<evidence type="ECO:0000313" key="4">
    <source>
        <dbReference type="Proteomes" id="UP001589670"/>
    </source>
</evidence>
<name>A0ABV5I2M8_9RHOB</name>
<comment type="caution">
    <text evidence="3">The sequence shown here is derived from an EMBL/GenBank/DDBJ whole genome shotgun (WGS) entry which is preliminary data.</text>
</comment>
<dbReference type="Pfam" id="PF13411">
    <property type="entry name" value="MerR_1"/>
    <property type="match status" value="1"/>
</dbReference>
<dbReference type="SUPFAM" id="SSF46955">
    <property type="entry name" value="Putative DNA-binding domain"/>
    <property type="match status" value="1"/>
</dbReference>
<dbReference type="PANTHER" id="PTHR30204">
    <property type="entry name" value="REDOX-CYCLING DRUG-SENSING TRANSCRIPTIONAL ACTIVATOR SOXR"/>
    <property type="match status" value="1"/>
</dbReference>
<dbReference type="PRINTS" id="PR00040">
    <property type="entry name" value="HTHMERR"/>
</dbReference>
<dbReference type="InterPro" id="IPR047057">
    <property type="entry name" value="MerR_fam"/>
</dbReference>
<dbReference type="PROSITE" id="PS50937">
    <property type="entry name" value="HTH_MERR_2"/>
    <property type="match status" value="1"/>
</dbReference>
<proteinExistence type="predicted"/>
<dbReference type="RefSeq" id="WP_377070489.1">
    <property type="nucleotide sequence ID" value="NZ_JBHMEC010000019.1"/>
</dbReference>
<dbReference type="PROSITE" id="PS00552">
    <property type="entry name" value="HTH_MERR_1"/>
    <property type="match status" value="1"/>
</dbReference>
<organism evidence="3 4">
    <name type="scientific">Roseovarius ramblicola</name>
    <dbReference type="NCBI Taxonomy" id="2022336"/>
    <lineage>
        <taxon>Bacteria</taxon>
        <taxon>Pseudomonadati</taxon>
        <taxon>Pseudomonadota</taxon>
        <taxon>Alphaproteobacteria</taxon>
        <taxon>Rhodobacterales</taxon>
        <taxon>Roseobacteraceae</taxon>
        <taxon>Roseovarius</taxon>
    </lineage>
</organism>
<dbReference type="Proteomes" id="UP001589670">
    <property type="component" value="Unassembled WGS sequence"/>
</dbReference>
<sequence length="134" mass="14683">MATIGEAARRSGVNIETIRYYERSGVVPCPARGTNGRRDYSEADIRRLTFIRRCRDMGFALADARRLASLTADLRANCADAQAVAETHLATVRTRLAELRAIEAELAALVQDCARRGRPCPVLEKLEEGPGKPG</sequence>